<name>A0A927CLS0_9BACL</name>
<dbReference type="CDD" id="cd12797">
    <property type="entry name" value="M23_peptidase"/>
    <property type="match status" value="1"/>
</dbReference>
<dbReference type="Gene3D" id="2.70.70.10">
    <property type="entry name" value="Glucose Permease (Domain IIA)"/>
    <property type="match status" value="1"/>
</dbReference>
<keyword evidence="4" id="KW-1185">Reference proteome</keyword>
<gene>
    <name evidence="3" type="ORF">IDH41_05135</name>
</gene>
<dbReference type="RefSeq" id="WP_190858905.1">
    <property type="nucleotide sequence ID" value="NZ_JACXIY010000006.1"/>
</dbReference>
<sequence>MKRARNPKWSFVVMRGADKSVMQFHVSKRSVLAAPTAAVLAVSGCIVGLQIKSAYELRLMEEQLSGQTAHFTQTVSGKDEAIRALQQEVVELSRQAKELEAKVGELHELELKLKRFIDKYGSGVPQAQSYSTSPRSQSASAVRTLSVTPRLEDAAEARNALELARIANRTGLNLKELGRMVDTMEQSMELTLMRAEARRAAVDGYPSGWPTRSKLLTSGFGYRSDPFTGRAAFHAGIDITGKLGDPVYSAADGTVSETGYDGIYGRYVIIDHAGGLQTGYMHLKQIAANEGDAVAKGDKIGQLGSSGRSTGPHLHFQIMQKNEPVNPLKYLALVKED</sequence>
<protein>
    <submittedName>
        <fullName evidence="3">Peptidoglycan DD-metalloendopeptidase family protein</fullName>
    </submittedName>
</protein>
<accession>A0A927CLS0</accession>
<reference evidence="3" key="1">
    <citation type="submission" date="2020-09" db="EMBL/GenBank/DDBJ databases">
        <title>A novel bacterium of genus Paenibacillus, isolated from South China Sea.</title>
        <authorList>
            <person name="Huang H."/>
            <person name="Mo K."/>
            <person name="Hu Y."/>
        </authorList>
    </citation>
    <scope>NUCLEOTIDE SEQUENCE</scope>
    <source>
        <strain evidence="3">IB182493</strain>
    </source>
</reference>
<dbReference type="GO" id="GO:0004222">
    <property type="term" value="F:metalloendopeptidase activity"/>
    <property type="evidence" value="ECO:0007669"/>
    <property type="project" value="TreeGrafter"/>
</dbReference>
<evidence type="ECO:0000313" key="4">
    <source>
        <dbReference type="Proteomes" id="UP000632125"/>
    </source>
</evidence>
<dbReference type="FunFam" id="2.70.70.10:FF:000006">
    <property type="entry name" value="M23 family peptidase"/>
    <property type="match status" value="1"/>
</dbReference>
<dbReference type="PANTHER" id="PTHR21666">
    <property type="entry name" value="PEPTIDASE-RELATED"/>
    <property type="match status" value="1"/>
</dbReference>
<dbReference type="Proteomes" id="UP000632125">
    <property type="component" value="Unassembled WGS sequence"/>
</dbReference>
<evidence type="ECO:0000313" key="3">
    <source>
        <dbReference type="EMBL" id="MBD2867955.1"/>
    </source>
</evidence>
<dbReference type="InterPro" id="IPR016047">
    <property type="entry name" value="M23ase_b-sheet_dom"/>
</dbReference>
<keyword evidence="1" id="KW-0175">Coiled coil</keyword>
<comment type="caution">
    <text evidence="3">The sequence shown here is derived from an EMBL/GenBank/DDBJ whole genome shotgun (WGS) entry which is preliminary data.</text>
</comment>
<dbReference type="AlphaFoldDB" id="A0A927CLS0"/>
<dbReference type="Pfam" id="PF01551">
    <property type="entry name" value="Peptidase_M23"/>
    <property type="match status" value="1"/>
</dbReference>
<feature type="coiled-coil region" evidence="1">
    <location>
        <begin position="75"/>
        <end position="119"/>
    </location>
</feature>
<dbReference type="InterPro" id="IPR050570">
    <property type="entry name" value="Cell_wall_metabolism_enzyme"/>
</dbReference>
<dbReference type="PANTHER" id="PTHR21666:SF270">
    <property type="entry name" value="MUREIN HYDROLASE ACTIVATOR ENVC"/>
    <property type="match status" value="1"/>
</dbReference>
<dbReference type="InterPro" id="IPR011055">
    <property type="entry name" value="Dup_hybrid_motif"/>
</dbReference>
<evidence type="ECO:0000256" key="1">
    <source>
        <dbReference type="SAM" id="Coils"/>
    </source>
</evidence>
<evidence type="ECO:0000259" key="2">
    <source>
        <dbReference type="Pfam" id="PF01551"/>
    </source>
</evidence>
<organism evidence="3 4">
    <name type="scientific">Paenibacillus arenilitoris</name>
    <dbReference type="NCBI Taxonomy" id="2772299"/>
    <lineage>
        <taxon>Bacteria</taxon>
        <taxon>Bacillati</taxon>
        <taxon>Bacillota</taxon>
        <taxon>Bacilli</taxon>
        <taxon>Bacillales</taxon>
        <taxon>Paenibacillaceae</taxon>
        <taxon>Paenibacillus</taxon>
    </lineage>
</organism>
<feature type="domain" description="M23ase beta-sheet core" evidence="2">
    <location>
        <begin position="233"/>
        <end position="327"/>
    </location>
</feature>
<dbReference type="EMBL" id="JACXIY010000006">
    <property type="protein sequence ID" value="MBD2867955.1"/>
    <property type="molecule type" value="Genomic_DNA"/>
</dbReference>
<proteinExistence type="predicted"/>
<dbReference type="SUPFAM" id="SSF51261">
    <property type="entry name" value="Duplicated hybrid motif"/>
    <property type="match status" value="1"/>
</dbReference>